<dbReference type="PANTHER" id="PTHR45637">
    <property type="entry name" value="FLIPPASE KINASE 1-RELATED"/>
    <property type="match status" value="1"/>
</dbReference>
<dbReference type="Gene3D" id="3.30.200.20">
    <property type="entry name" value="Phosphorylase Kinase, domain 1"/>
    <property type="match status" value="1"/>
</dbReference>
<comment type="caution">
    <text evidence="12">The sequence shown here is derived from an EMBL/GenBank/DDBJ whole genome shotgun (WGS) entry which is preliminary data.</text>
</comment>
<keyword evidence="6" id="KW-0418">Kinase</keyword>
<evidence type="ECO:0000256" key="3">
    <source>
        <dbReference type="ARBA" id="ARBA00022527"/>
    </source>
</evidence>
<protein>
    <recommendedName>
        <fullName evidence="2">non-specific serine/threonine protein kinase</fullName>
        <ecNumber evidence="2">2.7.11.1</ecNumber>
    </recommendedName>
</protein>
<dbReference type="SUPFAM" id="SSF56112">
    <property type="entry name" value="Protein kinase-like (PK-like)"/>
    <property type="match status" value="1"/>
</dbReference>
<keyword evidence="4" id="KW-0808">Transferase</keyword>
<sequence length="385" mass="43501">MSDLFPPPPEKNQIPTLNFTGLEIFSALGRGSKGVVFLVKSENKWLALKVILKESIEKNNRVSFEQQVLSRFDHPLFPSLHGVLKTDKVVGYAIDYCPGRDLNSLRKKQSEGMFSDEIIRFYAAELVIALEYLHNQGIVYRDLKPDNVMIQENGHLMLVDFDLSTNLPPRTPSQLSPATSTATEKKKERFFLFSGLCNSGISPDESVSTEMESDSGEKSNSFVGTEEYVAPEVITGSGHDFAVDWWSFGVVLYEMLYGTTPFKGSNRKETFFKILTKPPCLVGETTSLRGLIRNLLEKDPNRRINVEGIKGHDFFSGLDWDLVINVSRPPYIPSPEDYEIWKIDVENFVHEIFAKYDGDNNHSSNIKGKDQINYTLVGSSNFLDF</sequence>
<evidence type="ECO:0000259" key="10">
    <source>
        <dbReference type="PROSITE" id="PS50011"/>
    </source>
</evidence>
<dbReference type="GO" id="GO:0004674">
    <property type="term" value="F:protein serine/threonine kinase activity"/>
    <property type="evidence" value="ECO:0007669"/>
    <property type="project" value="UniProtKB-KW"/>
</dbReference>
<proteinExistence type="inferred from homology"/>
<gene>
    <name evidence="12" type="ORF">ANE_LOCUS11805</name>
</gene>
<dbReference type="InterPro" id="IPR011009">
    <property type="entry name" value="Kinase-like_dom_sf"/>
</dbReference>
<dbReference type="InterPro" id="IPR000719">
    <property type="entry name" value="Prot_kinase_dom"/>
</dbReference>
<keyword evidence="3" id="KW-0723">Serine/threonine-protein kinase</keyword>
<dbReference type="Gene3D" id="1.10.510.10">
    <property type="entry name" value="Transferase(Phosphotransferase) domain 1"/>
    <property type="match status" value="1"/>
</dbReference>
<dbReference type="PROSITE" id="PS50011">
    <property type="entry name" value="PROTEIN_KINASE_DOM"/>
    <property type="match status" value="1"/>
</dbReference>
<keyword evidence="5" id="KW-0547">Nucleotide-binding</keyword>
<evidence type="ECO:0000256" key="1">
    <source>
        <dbReference type="ARBA" id="ARBA00009903"/>
    </source>
</evidence>
<keyword evidence="13" id="KW-1185">Reference proteome</keyword>
<feature type="domain" description="Protein kinase" evidence="10">
    <location>
        <begin position="22"/>
        <end position="315"/>
    </location>
</feature>
<evidence type="ECO:0000256" key="7">
    <source>
        <dbReference type="ARBA" id="ARBA00022840"/>
    </source>
</evidence>
<evidence type="ECO:0000256" key="4">
    <source>
        <dbReference type="ARBA" id="ARBA00022679"/>
    </source>
</evidence>
<dbReference type="FunFam" id="1.10.510.10:FF:000312">
    <property type="entry name" value="Serine/threonine-protein kinase OXI1"/>
    <property type="match status" value="1"/>
</dbReference>
<comment type="catalytic activity">
    <reaction evidence="9">
        <text>L-seryl-[protein] + ATP = O-phospho-L-seryl-[protein] + ADP + H(+)</text>
        <dbReference type="Rhea" id="RHEA:17989"/>
        <dbReference type="Rhea" id="RHEA-COMP:9863"/>
        <dbReference type="Rhea" id="RHEA-COMP:11604"/>
        <dbReference type="ChEBI" id="CHEBI:15378"/>
        <dbReference type="ChEBI" id="CHEBI:29999"/>
        <dbReference type="ChEBI" id="CHEBI:30616"/>
        <dbReference type="ChEBI" id="CHEBI:83421"/>
        <dbReference type="ChEBI" id="CHEBI:456216"/>
        <dbReference type="EC" id="2.7.11.1"/>
    </reaction>
</comment>
<evidence type="ECO:0000256" key="2">
    <source>
        <dbReference type="ARBA" id="ARBA00012513"/>
    </source>
</evidence>
<evidence type="ECO:0000313" key="13">
    <source>
        <dbReference type="Proteomes" id="UP000489600"/>
    </source>
</evidence>
<keyword evidence="7" id="KW-0067">ATP-binding</keyword>
<dbReference type="InterPro" id="IPR008271">
    <property type="entry name" value="Ser/Thr_kinase_AS"/>
</dbReference>
<dbReference type="Proteomes" id="UP000489600">
    <property type="component" value="Unassembled WGS sequence"/>
</dbReference>
<evidence type="ECO:0000256" key="8">
    <source>
        <dbReference type="ARBA" id="ARBA00047899"/>
    </source>
</evidence>
<dbReference type="OrthoDB" id="432483at2759"/>
<organism evidence="12 13">
    <name type="scientific">Arabis nemorensis</name>
    <dbReference type="NCBI Taxonomy" id="586526"/>
    <lineage>
        <taxon>Eukaryota</taxon>
        <taxon>Viridiplantae</taxon>
        <taxon>Streptophyta</taxon>
        <taxon>Embryophyta</taxon>
        <taxon>Tracheophyta</taxon>
        <taxon>Spermatophyta</taxon>
        <taxon>Magnoliopsida</taxon>
        <taxon>eudicotyledons</taxon>
        <taxon>Gunneridae</taxon>
        <taxon>Pentapetalae</taxon>
        <taxon>rosids</taxon>
        <taxon>malvids</taxon>
        <taxon>Brassicales</taxon>
        <taxon>Brassicaceae</taxon>
        <taxon>Arabideae</taxon>
        <taxon>Arabis</taxon>
    </lineage>
</organism>
<evidence type="ECO:0000313" key="12">
    <source>
        <dbReference type="EMBL" id="VVB01361.1"/>
    </source>
</evidence>
<comment type="similarity">
    <text evidence="1">Belongs to the protein kinase superfamily. AGC Ser/Thr protein kinase family.</text>
</comment>
<dbReference type="EC" id="2.7.11.1" evidence="2"/>
<feature type="domain" description="AGC-kinase C-terminal" evidence="11">
    <location>
        <begin position="316"/>
        <end position="385"/>
    </location>
</feature>
<dbReference type="InterPro" id="IPR000961">
    <property type="entry name" value="AGC-kinase_C"/>
</dbReference>
<dbReference type="SMART" id="SM00220">
    <property type="entry name" value="S_TKc"/>
    <property type="match status" value="1"/>
</dbReference>
<accession>A0A565BID0</accession>
<evidence type="ECO:0000256" key="5">
    <source>
        <dbReference type="ARBA" id="ARBA00022741"/>
    </source>
</evidence>
<dbReference type="EMBL" id="CABITT030000004">
    <property type="protein sequence ID" value="VVB01361.1"/>
    <property type="molecule type" value="Genomic_DNA"/>
</dbReference>
<dbReference type="Pfam" id="PF00069">
    <property type="entry name" value="Pkinase"/>
    <property type="match status" value="2"/>
</dbReference>
<dbReference type="AlphaFoldDB" id="A0A565BID0"/>
<reference evidence="12" key="1">
    <citation type="submission" date="2019-07" db="EMBL/GenBank/DDBJ databases">
        <authorList>
            <person name="Dittberner H."/>
        </authorList>
    </citation>
    <scope>NUCLEOTIDE SEQUENCE [LARGE SCALE GENOMIC DNA]</scope>
</reference>
<dbReference type="PROSITE" id="PS00108">
    <property type="entry name" value="PROTEIN_KINASE_ST"/>
    <property type="match status" value="1"/>
</dbReference>
<dbReference type="GO" id="GO:0005524">
    <property type="term" value="F:ATP binding"/>
    <property type="evidence" value="ECO:0007669"/>
    <property type="project" value="UniProtKB-KW"/>
</dbReference>
<evidence type="ECO:0000256" key="9">
    <source>
        <dbReference type="ARBA" id="ARBA00048679"/>
    </source>
</evidence>
<dbReference type="PROSITE" id="PS51285">
    <property type="entry name" value="AGC_KINASE_CTER"/>
    <property type="match status" value="1"/>
</dbReference>
<dbReference type="FunFam" id="1.10.510.10:FF:000294">
    <property type="entry name" value="Serine/threonine-protein kinase OXI1"/>
    <property type="match status" value="1"/>
</dbReference>
<evidence type="ECO:0000259" key="11">
    <source>
        <dbReference type="PROSITE" id="PS51285"/>
    </source>
</evidence>
<name>A0A565BID0_9BRAS</name>
<comment type="catalytic activity">
    <reaction evidence="8">
        <text>L-threonyl-[protein] + ATP = O-phospho-L-threonyl-[protein] + ADP + H(+)</text>
        <dbReference type="Rhea" id="RHEA:46608"/>
        <dbReference type="Rhea" id="RHEA-COMP:11060"/>
        <dbReference type="Rhea" id="RHEA-COMP:11605"/>
        <dbReference type="ChEBI" id="CHEBI:15378"/>
        <dbReference type="ChEBI" id="CHEBI:30013"/>
        <dbReference type="ChEBI" id="CHEBI:30616"/>
        <dbReference type="ChEBI" id="CHEBI:61977"/>
        <dbReference type="ChEBI" id="CHEBI:456216"/>
        <dbReference type="EC" id="2.7.11.1"/>
    </reaction>
</comment>
<evidence type="ECO:0000256" key="6">
    <source>
        <dbReference type="ARBA" id="ARBA00022777"/>
    </source>
</evidence>